<feature type="compositionally biased region" description="Basic and acidic residues" evidence="1">
    <location>
        <begin position="292"/>
        <end position="309"/>
    </location>
</feature>
<dbReference type="Pfam" id="PF18915">
    <property type="entry name" value="DUF5667"/>
    <property type="match status" value="1"/>
</dbReference>
<gene>
    <name evidence="3" type="ORF">A3C04_01735</name>
</gene>
<feature type="region of interest" description="Disordered" evidence="1">
    <location>
        <begin position="267"/>
        <end position="309"/>
    </location>
</feature>
<organism evidence="3 4">
    <name type="scientific">Candidatus Wildermuthbacteria bacterium RIFCSPHIGHO2_02_FULL_45_25</name>
    <dbReference type="NCBI Taxonomy" id="1802450"/>
    <lineage>
        <taxon>Bacteria</taxon>
        <taxon>Candidatus Wildermuthiibacteriota</taxon>
    </lineage>
</organism>
<reference evidence="3 4" key="1">
    <citation type="journal article" date="2016" name="Nat. Commun.">
        <title>Thousands of microbial genomes shed light on interconnected biogeochemical processes in an aquifer system.</title>
        <authorList>
            <person name="Anantharaman K."/>
            <person name="Brown C.T."/>
            <person name="Hug L.A."/>
            <person name="Sharon I."/>
            <person name="Castelle C.J."/>
            <person name="Probst A.J."/>
            <person name="Thomas B.C."/>
            <person name="Singh A."/>
            <person name="Wilkins M.J."/>
            <person name="Karaoz U."/>
            <person name="Brodie E.L."/>
            <person name="Williams K.H."/>
            <person name="Hubbard S.S."/>
            <person name="Banfield J.F."/>
        </authorList>
    </citation>
    <scope>NUCLEOTIDE SEQUENCE [LARGE SCALE GENOMIC DNA]</scope>
</reference>
<sequence>MAVEKEQFSLEEQQIREKLAAFKKLHIEPRQEWALSLRARFEQNMTREFSPSSSDLEVATFSGILHRIRVVLQYIERPAFVMPFLTVLVAGGAIAQTAQKSLPGDTFYSVRSAAEQIPLRLTSGEDRVFAQLELTQRRFVDLRKIAQEKRQKNIPSAISALEISIAAASKGLAKVAQNEPEKSLEVGMQIAQLQKNKKEIEQILGTKIGENQEGELQEITKKLVETELKDLQSRSLTDTQARLLIEAEDAYKNKDYQGAFEKVWLASNNEMQETPQEQGEASENIGNTDSMNSREEISGDQKEEIRPAN</sequence>
<dbReference type="InterPro" id="IPR043725">
    <property type="entry name" value="DUF5667"/>
</dbReference>
<evidence type="ECO:0000313" key="3">
    <source>
        <dbReference type="EMBL" id="OHA67357.1"/>
    </source>
</evidence>
<protein>
    <recommendedName>
        <fullName evidence="2">DUF5667 domain-containing protein</fullName>
    </recommendedName>
</protein>
<evidence type="ECO:0000256" key="1">
    <source>
        <dbReference type="SAM" id="MobiDB-lite"/>
    </source>
</evidence>
<comment type="caution">
    <text evidence="3">The sequence shown here is derived from an EMBL/GenBank/DDBJ whole genome shotgun (WGS) entry which is preliminary data.</text>
</comment>
<proteinExistence type="predicted"/>
<feature type="domain" description="DUF5667" evidence="2">
    <location>
        <begin position="101"/>
        <end position="189"/>
    </location>
</feature>
<feature type="compositionally biased region" description="Polar residues" evidence="1">
    <location>
        <begin position="267"/>
        <end position="291"/>
    </location>
</feature>
<evidence type="ECO:0000313" key="4">
    <source>
        <dbReference type="Proteomes" id="UP000178092"/>
    </source>
</evidence>
<dbReference type="EMBL" id="MHTV01000012">
    <property type="protein sequence ID" value="OHA67357.1"/>
    <property type="molecule type" value="Genomic_DNA"/>
</dbReference>
<dbReference type="AlphaFoldDB" id="A0A1G2R3Q7"/>
<evidence type="ECO:0000259" key="2">
    <source>
        <dbReference type="Pfam" id="PF18915"/>
    </source>
</evidence>
<dbReference type="Proteomes" id="UP000178092">
    <property type="component" value="Unassembled WGS sequence"/>
</dbReference>
<accession>A0A1G2R3Q7</accession>
<name>A0A1G2R3Q7_9BACT</name>